<dbReference type="EMBL" id="DOEK01000031">
    <property type="protein sequence ID" value="HBP30842.1"/>
    <property type="molecule type" value="Genomic_DNA"/>
</dbReference>
<dbReference type="AlphaFoldDB" id="A0A356LIV2"/>
<dbReference type="Proteomes" id="UP000264036">
    <property type="component" value="Unassembled WGS sequence"/>
</dbReference>
<evidence type="ECO:0000256" key="1">
    <source>
        <dbReference type="ARBA" id="ARBA00004515"/>
    </source>
</evidence>
<evidence type="ECO:0000256" key="7">
    <source>
        <dbReference type="ARBA" id="ARBA00022679"/>
    </source>
</evidence>
<keyword evidence="7 15" id="KW-0808">Transferase</keyword>
<dbReference type="UniPathway" id="UPA00958"/>
<feature type="active site" evidence="15">
    <location>
        <position position="175"/>
    </location>
</feature>
<comment type="similarity">
    <text evidence="3 15">Belongs to the protein kinase superfamily. KdkA/RfaP family.</text>
</comment>
<evidence type="ECO:0000313" key="17">
    <source>
        <dbReference type="Proteomes" id="UP000264036"/>
    </source>
</evidence>
<comment type="subcellular location">
    <subcellularLocation>
        <location evidence="1 15">Cell inner membrane</location>
        <topology evidence="1 15">Peripheral membrane protein</topology>
        <orientation evidence="1 15">Cytoplasmic side</orientation>
    </subcellularLocation>
</comment>
<evidence type="ECO:0000256" key="11">
    <source>
        <dbReference type="ARBA" id="ARBA00022985"/>
    </source>
</evidence>
<dbReference type="GO" id="GO:0016301">
    <property type="term" value="F:kinase activity"/>
    <property type="evidence" value="ECO:0007669"/>
    <property type="project" value="UniProtKB-KW"/>
</dbReference>
<evidence type="ECO:0000313" key="16">
    <source>
        <dbReference type="EMBL" id="HBP30842.1"/>
    </source>
</evidence>
<dbReference type="GO" id="GO:0005886">
    <property type="term" value="C:plasma membrane"/>
    <property type="evidence" value="ECO:0007669"/>
    <property type="project" value="UniProtKB-SubCell"/>
</dbReference>
<keyword evidence="6 15" id="KW-0997">Cell inner membrane</keyword>
<dbReference type="NCBIfam" id="NF002475">
    <property type="entry name" value="PRK01723.1"/>
    <property type="match status" value="1"/>
</dbReference>
<dbReference type="Pfam" id="PF06293">
    <property type="entry name" value="Kdo"/>
    <property type="match status" value="1"/>
</dbReference>
<dbReference type="InterPro" id="IPR022826">
    <property type="entry name" value="KDO_kinase"/>
</dbReference>
<protein>
    <recommendedName>
        <fullName evidence="13 15">3-deoxy-D-manno-octulosonic acid kinase</fullName>
        <shortName evidence="15">Kdo kinase</shortName>
        <ecNumber evidence="4 15">2.7.1.166</ecNumber>
    </recommendedName>
</protein>
<comment type="catalytic activity">
    <reaction evidence="14 15">
        <text>an alpha-Kdo-(2-&gt;6)-lipid IVA + ATP = a 4-O-phospho-alpha-Kdo-(2-&gt;6)-lipid IVA + ADP + H(+)</text>
        <dbReference type="Rhea" id="RHEA:74271"/>
        <dbReference type="ChEBI" id="CHEBI:15378"/>
        <dbReference type="ChEBI" id="CHEBI:30616"/>
        <dbReference type="ChEBI" id="CHEBI:176428"/>
        <dbReference type="ChEBI" id="CHEBI:193140"/>
        <dbReference type="ChEBI" id="CHEBI:456216"/>
        <dbReference type="EC" id="2.7.1.166"/>
    </reaction>
</comment>
<dbReference type="GO" id="GO:0016773">
    <property type="term" value="F:phosphotransferase activity, alcohol group as acceptor"/>
    <property type="evidence" value="ECO:0007669"/>
    <property type="project" value="UniProtKB-UniRule"/>
</dbReference>
<evidence type="ECO:0000256" key="5">
    <source>
        <dbReference type="ARBA" id="ARBA00022475"/>
    </source>
</evidence>
<evidence type="ECO:0000256" key="12">
    <source>
        <dbReference type="ARBA" id="ARBA00023136"/>
    </source>
</evidence>
<keyword evidence="10 15" id="KW-0067">ATP-binding</keyword>
<dbReference type="HAMAP" id="MF_00521">
    <property type="entry name" value="KDO_kinase"/>
    <property type="match status" value="1"/>
</dbReference>
<keyword evidence="12 15" id="KW-0472">Membrane</keyword>
<keyword evidence="9 15" id="KW-0418">Kinase</keyword>
<keyword evidence="5 15" id="KW-1003">Cell membrane</keyword>
<dbReference type="SUPFAM" id="SSF56112">
    <property type="entry name" value="Protein kinase-like (PK-like)"/>
    <property type="match status" value="1"/>
</dbReference>
<comment type="pathway">
    <text evidence="2 15">Bacterial outer membrane biogenesis; LPS core biosynthesis.</text>
</comment>
<dbReference type="EC" id="2.7.1.166" evidence="4 15"/>
<gene>
    <name evidence="15" type="primary">kdkA</name>
    <name evidence="16" type="ORF">DD666_15650</name>
</gene>
<evidence type="ECO:0000256" key="3">
    <source>
        <dbReference type="ARBA" id="ARBA00010327"/>
    </source>
</evidence>
<keyword evidence="11 15" id="KW-0448">Lipopolysaccharide biosynthesis</keyword>
<accession>A0A356LIV2</accession>
<dbReference type="GO" id="GO:0005524">
    <property type="term" value="F:ATP binding"/>
    <property type="evidence" value="ECO:0007669"/>
    <property type="project" value="UniProtKB-UniRule"/>
</dbReference>
<evidence type="ECO:0000256" key="2">
    <source>
        <dbReference type="ARBA" id="ARBA00004713"/>
    </source>
</evidence>
<name>A0A356LIV2_9BURK</name>
<proteinExistence type="inferred from homology"/>
<comment type="function">
    <text evidence="15">Catalyzes the ATP-dependent phosphorylation of the 3-deoxy-D-manno-octulosonic acid (Kdo) residue in Kdo-lipid IV(A) at the 4-OH position.</text>
</comment>
<evidence type="ECO:0000256" key="15">
    <source>
        <dbReference type="HAMAP-Rule" id="MF_00521"/>
    </source>
</evidence>
<dbReference type="GO" id="GO:0009244">
    <property type="term" value="P:lipopolysaccharide core region biosynthetic process"/>
    <property type="evidence" value="ECO:0007669"/>
    <property type="project" value="UniProtKB-UniRule"/>
</dbReference>
<sequence>MADPDLHSTHRPVRQMHHGIRVHPDFPIPARIEIFTPRTWGDKATKVSDGGRNTAWYLSTPWGQAVLRHYHRGGLISRFVDERYLWVSEETTRSFAEFALLNELHAQGLPVPRAMAASYQRRGVTYRAAIMTERLHNTVSLAQAIGQAGPASIKLVEPVCAAIRQLHDANVYHADLNAHNILVDDAQKIWLIDFDKSSRRTMTRTLREQSLERLGRSLQKLLGEQGVIFSGQLQQQYQQS</sequence>
<evidence type="ECO:0000256" key="6">
    <source>
        <dbReference type="ARBA" id="ARBA00022519"/>
    </source>
</evidence>
<evidence type="ECO:0000256" key="4">
    <source>
        <dbReference type="ARBA" id="ARBA00011988"/>
    </source>
</evidence>
<dbReference type="Gene3D" id="1.10.510.10">
    <property type="entry name" value="Transferase(Phosphotransferase) domain 1"/>
    <property type="match status" value="1"/>
</dbReference>
<evidence type="ECO:0000256" key="8">
    <source>
        <dbReference type="ARBA" id="ARBA00022741"/>
    </source>
</evidence>
<evidence type="ECO:0000256" key="14">
    <source>
        <dbReference type="ARBA" id="ARBA00034417"/>
    </source>
</evidence>
<dbReference type="InterPro" id="IPR011009">
    <property type="entry name" value="Kinase-like_dom_sf"/>
</dbReference>
<evidence type="ECO:0000256" key="9">
    <source>
        <dbReference type="ARBA" id="ARBA00022777"/>
    </source>
</evidence>
<evidence type="ECO:0000256" key="13">
    <source>
        <dbReference type="ARBA" id="ARBA00029511"/>
    </source>
</evidence>
<reference evidence="16 17" key="1">
    <citation type="journal article" date="2018" name="Nat. Biotechnol.">
        <title>A standardized bacterial taxonomy based on genome phylogeny substantially revises the tree of life.</title>
        <authorList>
            <person name="Parks D.H."/>
            <person name="Chuvochina M."/>
            <person name="Waite D.W."/>
            <person name="Rinke C."/>
            <person name="Skarshewski A."/>
            <person name="Chaumeil P.A."/>
            <person name="Hugenholtz P."/>
        </authorList>
    </citation>
    <scope>NUCLEOTIDE SEQUENCE [LARGE SCALE GENOMIC DNA]</scope>
    <source>
        <strain evidence="16">UBA10707</strain>
    </source>
</reference>
<keyword evidence="8 15" id="KW-0547">Nucleotide-binding</keyword>
<comment type="caution">
    <text evidence="16">The sequence shown here is derived from an EMBL/GenBank/DDBJ whole genome shotgun (WGS) entry which is preliminary data.</text>
</comment>
<evidence type="ECO:0000256" key="10">
    <source>
        <dbReference type="ARBA" id="ARBA00022840"/>
    </source>
</evidence>
<organism evidence="16 17">
    <name type="scientific">Advenella kashmirensis</name>
    <dbReference type="NCBI Taxonomy" id="310575"/>
    <lineage>
        <taxon>Bacteria</taxon>
        <taxon>Pseudomonadati</taxon>
        <taxon>Pseudomonadota</taxon>
        <taxon>Betaproteobacteria</taxon>
        <taxon>Burkholderiales</taxon>
        <taxon>Alcaligenaceae</taxon>
    </lineage>
</organism>